<protein>
    <submittedName>
        <fullName evidence="2">Uncharacterized protein</fullName>
    </submittedName>
</protein>
<keyword evidence="1" id="KW-0812">Transmembrane</keyword>
<dbReference type="EMBL" id="EU142041">
    <property type="protein sequence ID" value="ABV55397.1"/>
    <property type="molecule type" value="Genomic_DNA"/>
</dbReference>
<keyword evidence="1" id="KW-0472">Membrane</keyword>
<gene>
    <name evidence="2" type="ORF">ICESde3396_08</name>
</gene>
<organism evidence="2">
    <name type="scientific">Streptococcus dysgalactiae subsp. equisimilis</name>
    <name type="common">Streptococcus equisimilis</name>
    <dbReference type="NCBI Taxonomy" id="119602"/>
    <lineage>
        <taxon>Bacteria</taxon>
        <taxon>Bacillati</taxon>
        <taxon>Bacillota</taxon>
        <taxon>Bacilli</taxon>
        <taxon>Lactobacillales</taxon>
        <taxon>Streptococcaceae</taxon>
        <taxon>Streptococcus</taxon>
    </lineage>
</organism>
<feature type="transmembrane region" description="Helical" evidence="1">
    <location>
        <begin position="80"/>
        <end position="100"/>
    </location>
</feature>
<sequence>MERIPVQFKGCDDYYNENVGYPLSRINLEHYLTEGGVLYFVVYSKDVSPTVTYASLTPKVIKNVLPASDKKKRIKKKEDIFLLFWMAIIAKLLILPYPALQTSYKSRPCLRRSSLRKLTQIPFSIVTKVGNTNMKSITAFLQVKAYILPCLAKGPARIMV</sequence>
<reference evidence="2" key="1">
    <citation type="journal article" date="2009" name="J. Bacteriol.">
        <title>A novel integrative conjugative element mediates genetic transfer from group G Streptococcus to other {beta}-hemolytic Streptococci.</title>
        <authorList>
            <person name="Davies M.R."/>
            <person name="Shera J."/>
            <person name="Van Domselaar G.H."/>
            <person name="Sriprakash K.S."/>
            <person name="McMillan D.J."/>
        </authorList>
    </citation>
    <scope>NUCLEOTIDE SEQUENCE</scope>
    <source>
        <strain evidence="2">NS3396</strain>
    </source>
</reference>
<evidence type="ECO:0000313" key="2">
    <source>
        <dbReference type="EMBL" id="ABV55397.1"/>
    </source>
</evidence>
<evidence type="ECO:0000256" key="1">
    <source>
        <dbReference type="SAM" id="Phobius"/>
    </source>
</evidence>
<proteinExistence type="predicted"/>
<name>A8D7R3_STREQ</name>
<keyword evidence="1" id="KW-1133">Transmembrane helix</keyword>
<accession>A8D7R3</accession>
<dbReference type="AlphaFoldDB" id="A8D7R3"/>